<accession>A0ABW8Z4M1</accession>
<reference evidence="5 6" key="1">
    <citation type="journal article" date="2024" name="Chem. Sci.">
        <title>Discovery of megapolipeptins by genome mining of a Burkholderiales bacteria collection.</title>
        <authorList>
            <person name="Paulo B.S."/>
            <person name="Recchia M.J.J."/>
            <person name="Lee S."/>
            <person name="Fergusson C.H."/>
            <person name="Romanowski S.B."/>
            <person name="Hernandez A."/>
            <person name="Krull N."/>
            <person name="Liu D.Y."/>
            <person name="Cavanagh H."/>
            <person name="Bos A."/>
            <person name="Gray C.A."/>
            <person name="Murphy B.T."/>
            <person name="Linington R.G."/>
            <person name="Eustaquio A.S."/>
        </authorList>
    </citation>
    <scope>NUCLEOTIDE SEQUENCE [LARGE SCALE GENOMIC DNA]</scope>
    <source>
        <strain evidence="5 6">RL21-008-BIB-B</strain>
    </source>
</reference>
<comment type="subcellular location">
    <subcellularLocation>
        <location evidence="2">Periplasm</location>
    </subcellularLocation>
</comment>
<protein>
    <recommendedName>
        <fullName evidence="2">Cell division coordinator CpoB</fullName>
    </recommendedName>
</protein>
<feature type="coiled-coil region" evidence="2">
    <location>
        <begin position="35"/>
        <end position="99"/>
    </location>
</feature>
<dbReference type="Gene3D" id="1.20.5.110">
    <property type="match status" value="1"/>
</dbReference>
<dbReference type="RefSeq" id="WP_408166426.1">
    <property type="nucleotide sequence ID" value="NZ_JAQQFR010000003.1"/>
</dbReference>
<dbReference type="InterPro" id="IPR014162">
    <property type="entry name" value="CpoB_C"/>
</dbReference>
<feature type="chain" id="PRO_5044937955" description="Cell division coordinator CpoB" evidence="2">
    <location>
        <begin position="31"/>
        <end position="253"/>
    </location>
</feature>
<keyword evidence="6" id="KW-1185">Reference proteome</keyword>
<keyword evidence="1 2" id="KW-0732">Signal</keyword>
<dbReference type="NCBIfam" id="TIGR02795">
    <property type="entry name" value="tol_pal_ybgF"/>
    <property type="match status" value="1"/>
</dbReference>
<comment type="similarity">
    <text evidence="2">Belongs to the CpoB family.</text>
</comment>
<comment type="function">
    <text evidence="2">Mediates coordination of peptidoglycan synthesis and outer membrane constriction during cell division.</text>
</comment>
<dbReference type="InterPro" id="IPR011990">
    <property type="entry name" value="TPR-like_helical_dom_sf"/>
</dbReference>
<sequence length="253" mass="27819" precursor="true">MRTSLKTKFKSVSAAAMLAAVACLPMTAHAGLFDDDEARKAILDLRNKVDSLQKDMVNKSDKNSALSLSDQNDQLRQEIARLRGQIEVLTNELSNTQQRQKDFYVDLDARLRKLEPQKVNIDGKESSVDLNEQKSYDAALNLFKGGDYKGAGAAFNDFLKRYPQSGYAPSAQYWVGNALYAQRDYKGAIAAQQAVAKNYPDSPKVADAMLNIGSSYIELKDKAAAKKSLDALIAKYPESPAAQTGKEKLATLK</sequence>
<evidence type="ECO:0000313" key="5">
    <source>
        <dbReference type="EMBL" id="MFL9877881.1"/>
    </source>
</evidence>
<evidence type="ECO:0000256" key="2">
    <source>
        <dbReference type="HAMAP-Rule" id="MF_02066"/>
    </source>
</evidence>
<keyword evidence="2" id="KW-0574">Periplasm</keyword>
<dbReference type="Proteomes" id="UP001629214">
    <property type="component" value="Unassembled WGS sequence"/>
</dbReference>
<dbReference type="InterPro" id="IPR032519">
    <property type="entry name" value="YbgF_tri"/>
</dbReference>
<keyword evidence="2" id="KW-0131">Cell cycle</keyword>
<keyword evidence="2" id="KW-0175">Coiled coil</keyword>
<dbReference type="PROSITE" id="PS51257">
    <property type="entry name" value="PROKAR_LIPOPROTEIN"/>
    <property type="match status" value="1"/>
</dbReference>
<evidence type="ECO:0000259" key="3">
    <source>
        <dbReference type="Pfam" id="PF13525"/>
    </source>
</evidence>
<dbReference type="InterPro" id="IPR034706">
    <property type="entry name" value="CpoB"/>
</dbReference>
<feature type="domain" description="YbgF trimerisation" evidence="4">
    <location>
        <begin position="62"/>
        <end position="118"/>
    </location>
</feature>
<gene>
    <name evidence="5" type="primary">ybgF</name>
    <name evidence="2" type="synonym">cpoB</name>
    <name evidence="5" type="ORF">PQR63_05805</name>
</gene>
<dbReference type="EMBL" id="JAQQFR010000003">
    <property type="protein sequence ID" value="MFL9877881.1"/>
    <property type="molecule type" value="Genomic_DNA"/>
</dbReference>
<feature type="domain" description="Outer membrane lipoprotein BamD-like" evidence="3">
    <location>
        <begin position="131"/>
        <end position="253"/>
    </location>
</feature>
<evidence type="ECO:0000313" key="6">
    <source>
        <dbReference type="Proteomes" id="UP001629214"/>
    </source>
</evidence>
<feature type="signal peptide" evidence="2">
    <location>
        <begin position="1"/>
        <end position="30"/>
    </location>
</feature>
<dbReference type="SUPFAM" id="SSF48452">
    <property type="entry name" value="TPR-like"/>
    <property type="match status" value="1"/>
</dbReference>
<proteinExistence type="inferred from homology"/>
<dbReference type="InterPro" id="IPR039565">
    <property type="entry name" value="BamD-like"/>
</dbReference>
<dbReference type="Pfam" id="PF16331">
    <property type="entry name" value="TolA_bind_tri"/>
    <property type="match status" value="1"/>
</dbReference>
<evidence type="ECO:0000256" key="1">
    <source>
        <dbReference type="ARBA" id="ARBA00022729"/>
    </source>
</evidence>
<comment type="caution">
    <text evidence="5">The sequence shown here is derived from an EMBL/GenBank/DDBJ whole genome shotgun (WGS) entry which is preliminary data.</text>
</comment>
<dbReference type="Gene3D" id="1.25.40.10">
    <property type="entry name" value="Tetratricopeptide repeat domain"/>
    <property type="match status" value="1"/>
</dbReference>
<organism evidence="5 6">
    <name type="scientific">Herbaspirillum rhizosphaerae</name>
    <dbReference type="NCBI Taxonomy" id="346179"/>
    <lineage>
        <taxon>Bacteria</taxon>
        <taxon>Pseudomonadati</taxon>
        <taxon>Pseudomonadota</taxon>
        <taxon>Betaproteobacteria</taxon>
        <taxon>Burkholderiales</taxon>
        <taxon>Oxalobacteraceae</taxon>
        <taxon>Herbaspirillum</taxon>
    </lineage>
</organism>
<dbReference type="Pfam" id="PF13525">
    <property type="entry name" value="YfiO"/>
    <property type="match status" value="1"/>
</dbReference>
<keyword evidence="2" id="KW-0132">Cell division</keyword>
<name>A0ABW8Z4M1_9BURK</name>
<evidence type="ECO:0000259" key="4">
    <source>
        <dbReference type="Pfam" id="PF16331"/>
    </source>
</evidence>
<dbReference type="HAMAP" id="MF_02066">
    <property type="entry name" value="CpoB"/>
    <property type="match status" value="1"/>
</dbReference>